<organism evidence="2 3">
    <name type="scientific">Aspergillus sclerotioniger CBS 115572</name>
    <dbReference type="NCBI Taxonomy" id="1450535"/>
    <lineage>
        <taxon>Eukaryota</taxon>
        <taxon>Fungi</taxon>
        <taxon>Dikarya</taxon>
        <taxon>Ascomycota</taxon>
        <taxon>Pezizomycotina</taxon>
        <taxon>Eurotiomycetes</taxon>
        <taxon>Eurotiomycetidae</taxon>
        <taxon>Eurotiales</taxon>
        <taxon>Aspergillaceae</taxon>
        <taxon>Aspergillus</taxon>
        <taxon>Aspergillus subgen. Circumdati</taxon>
    </lineage>
</organism>
<dbReference type="OrthoDB" id="4227485at2759"/>
<dbReference type="Pfam" id="PF12520">
    <property type="entry name" value="DUF3723"/>
    <property type="match status" value="1"/>
</dbReference>
<evidence type="ECO:0000313" key="2">
    <source>
        <dbReference type="EMBL" id="PWY96042.1"/>
    </source>
</evidence>
<keyword evidence="3" id="KW-1185">Reference proteome</keyword>
<dbReference type="AlphaFoldDB" id="A0A317XE63"/>
<dbReference type="Proteomes" id="UP000246702">
    <property type="component" value="Unassembled WGS sequence"/>
</dbReference>
<comment type="caution">
    <text evidence="2">The sequence shown here is derived from an EMBL/GenBank/DDBJ whole genome shotgun (WGS) entry which is preliminary data.</text>
</comment>
<proteinExistence type="predicted"/>
<evidence type="ECO:0000313" key="3">
    <source>
        <dbReference type="Proteomes" id="UP000246702"/>
    </source>
</evidence>
<dbReference type="GeneID" id="37118519"/>
<sequence length="779" mass="89090">MEALYSTPSQRADQLVMQRLRYFRGYAKIELRHLAFEDMSVMGSREVDMKNVERLVEIFKIEGCGHLEPEHRVAVIIDAQTLAQAMSYSMATDEMLLKELDPPSLRFNRDVQLLCPYGKHRLLAAKAYGEKCWLVELYLKGIPAEVLTQMREESTNSRNFKDGDIYRILRQYQLIDNPSQARKWWARFDSNGRRKDINRLLKNRIVCAGFDLLLPFIGLWDPFRTSQLERILGLRCPEAIGCYLSQVHYIWSGLFTNDTASRVDGQSVRQIEGLMPTISLQDQKTIRKLVDSGDLFPLITDQEERKTLCNRLLCVSGRILSLQTLVDDTCYLDYPARILRTLLPTGFKGSIQTAFTSCYRIPDQNQIEIQISEHDFKSVVATEHAPTLGLMQLWLFVLRHFVHPATDTNFDQSGPHQIVETRSKSRMALLASRLGFTTDQIVELASKDTDAATSTQILELICREEFYIPSETDIQEMTFQIKDLLRILGRQKIRPSRAPLLTTDDPGEAGRRRQNRPLAGEHYRDRHWLFFEHVFSLQQSTAQYPTSFAVTQDIIFCFFGRDMVSNLINEQGTDLAEVPTTVLFSSDMQYLPDSSTSPVELLPHPPGTPDHDLMLGAEQQSPLAAGFETVSAPLDRLHYISLHRSVRSILQLWYQSANTSLIVLFLFETRAYYKFRLSDSYALRGTLTDLSREHYFLVIGDSGELQSAANITNEALKSQLVFVGKKNGPAHHELFNEEDAQISVDNLRRYASAFNVRTGKRKRQSNRSIRSNSSISTVL</sequence>
<name>A0A317XE63_9EURO</name>
<dbReference type="STRING" id="1450535.A0A317XE63"/>
<accession>A0A317XE63</accession>
<reference evidence="2 3" key="1">
    <citation type="submission" date="2016-12" db="EMBL/GenBank/DDBJ databases">
        <title>The genomes of Aspergillus section Nigri reveals drivers in fungal speciation.</title>
        <authorList>
            <consortium name="DOE Joint Genome Institute"/>
            <person name="Vesth T.C."/>
            <person name="Nybo J."/>
            <person name="Theobald S."/>
            <person name="Brandl J."/>
            <person name="Frisvad J.C."/>
            <person name="Nielsen K.F."/>
            <person name="Lyhne E.K."/>
            <person name="Kogle M.E."/>
            <person name="Kuo A."/>
            <person name="Riley R."/>
            <person name="Clum A."/>
            <person name="Nolan M."/>
            <person name="Lipzen A."/>
            <person name="Salamov A."/>
            <person name="Henrissat B."/>
            <person name="Wiebenga A."/>
            <person name="De Vries R.P."/>
            <person name="Grigoriev I.V."/>
            <person name="Mortensen U.H."/>
            <person name="Andersen M.R."/>
            <person name="Baker S.E."/>
        </authorList>
    </citation>
    <scope>NUCLEOTIDE SEQUENCE [LARGE SCALE GENOMIC DNA]</scope>
    <source>
        <strain evidence="2 3">CBS 115572</strain>
    </source>
</reference>
<evidence type="ECO:0000256" key="1">
    <source>
        <dbReference type="SAM" id="MobiDB-lite"/>
    </source>
</evidence>
<gene>
    <name evidence="2" type="ORF">BO94DRAFT_601220</name>
</gene>
<dbReference type="InterPro" id="IPR022198">
    <property type="entry name" value="DUF3723"/>
</dbReference>
<feature type="region of interest" description="Disordered" evidence="1">
    <location>
        <begin position="498"/>
        <end position="518"/>
    </location>
</feature>
<dbReference type="RefSeq" id="XP_025472803.1">
    <property type="nucleotide sequence ID" value="XM_025616376.1"/>
</dbReference>
<dbReference type="EMBL" id="MSFK01000002">
    <property type="protein sequence ID" value="PWY96042.1"/>
    <property type="molecule type" value="Genomic_DNA"/>
</dbReference>
<protein>
    <submittedName>
        <fullName evidence="2">Uncharacterized protein</fullName>
    </submittedName>
</protein>